<keyword evidence="6" id="KW-0106">Calcium</keyword>
<dbReference type="FunFam" id="3.10.50.40:FF:000006">
    <property type="entry name" value="Peptidyl-prolyl cis-trans isomerase"/>
    <property type="match status" value="1"/>
</dbReference>
<dbReference type="Pfam" id="PF00254">
    <property type="entry name" value="FKBP_C"/>
    <property type="match status" value="1"/>
</dbReference>
<proteinExistence type="predicted"/>
<evidence type="ECO:0000256" key="3">
    <source>
        <dbReference type="ARBA" id="ARBA00022729"/>
    </source>
</evidence>
<evidence type="ECO:0000313" key="14">
    <source>
        <dbReference type="EMBL" id="OWF36626.1"/>
    </source>
</evidence>
<organism evidence="14 15">
    <name type="scientific">Mizuhopecten yessoensis</name>
    <name type="common">Japanese scallop</name>
    <name type="synonym">Patinopecten yessoensis</name>
    <dbReference type="NCBI Taxonomy" id="6573"/>
    <lineage>
        <taxon>Eukaryota</taxon>
        <taxon>Metazoa</taxon>
        <taxon>Spiralia</taxon>
        <taxon>Lophotrochozoa</taxon>
        <taxon>Mollusca</taxon>
        <taxon>Bivalvia</taxon>
        <taxon>Autobranchia</taxon>
        <taxon>Pteriomorphia</taxon>
        <taxon>Pectinida</taxon>
        <taxon>Pectinoidea</taxon>
        <taxon>Pectinidae</taxon>
        <taxon>Mizuhopecten</taxon>
    </lineage>
</organism>
<dbReference type="EC" id="5.2.1.8" evidence="2 10"/>
<dbReference type="InterPro" id="IPR052273">
    <property type="entry name" value="PPIase_FKBP"/>
</dbReference>
<feature type="chain" id="PRO_5012487849" description="peptidylprolyl isomerase" evidence="11">
    <location>
        <begin position="23"/>
        <end position="230"/>
    </location>
</feature>
<evidence type="ECO:0000256" key="11">
    <source>
        <dbReference type="SAM" id="SignalP"/>
    </source>
</evidence>
<comment type="caution">
    <text evidence="14">The sequence shown here is derived from an EMBL/GenBank/DDBJ whole genome shotgun (WGS) entry which is preliminary data.</text>
</comment>
<dbReference type="AlphaFoldDB" id="A0A210PJM6"/>
<evidence type="ECO:0000256" key="9">
    <source>
        <dbReference type="ARBA" id="ARBA00023235"/>
    </source>
</evidence>
<accession>A0A210PJM6</accession>
<gene>
    <name evidence="14" type="ORF">KP79_PYT12135</name>
</gene>
<feature type="signal peptide" evidence="11">
    <location>
        <begin position="1"/>
        <end position="22"/>
    </location>
</feature>
<evidence type="ECO:0000256" key="10">
    <source>
        <dbReference type="PROSITE-ProRule" id="PRU00277"/>
    </source>
</evidence>
<dbReference type="EMBL" id="NEDP02076542">
    <property type="protein sequence ID" value="OWF36626.1"/>
    <property type="molecule type" value="Genomic_DNA"/>
</dbReference>
<keyword evidence="15" id="KW-1185">Reference proteome</keyword>
<dbReference type="InterPro" id="IPR002048">
    <property type="entry name" value="EF_hand_dom"/>
</dbReference>
<dbReference type="SUPFAM" id="SSF47473">
    <property type="entry name" value="EF-hand"/>
    <property type="match status" value="1"/>
</dbReference>
<comment type="catalytic activity">
    <reaction evidence="1 10">
        <text>[protein]-peptidylproline (omega=180) = [protein]-peptidylproline (omega=0)</text>
        <dbReference type="Rhea" id="RHEA:16237"/>
        <dbReference type="Rhea" id="RHEA-COMP:10747"/>
        <dbReference type="Rhea" id="RHEA-COMP:10748"/>
        <dbReference type="ChEBI" id="CHEBI:83833"/>
        <dbReference type="ChEBI" id="CHEBI:83834"/>
        <dbReference type="EC" id="5.2.1.8"/>
    </reaction>
</comment>
<dbReference type="GO" id="GO:0003755">
    <property type="term" value="F:peptidyl-prolyl cis-trans isomerase activity"/>
    <property type="evidence" value="ECO:0007669"/>
    <property type="project" value="UniProtKB-KW"/>
</dbReference>
<protein>
    <recommendedName>
        <fullName evidence="2 10">peptidylprolyl isomerase</fullName>
        <ecNumber evidence="2 10">5.2.1.8</ecNumber>
    </recommendedName>
</protein>
<feature type="domain" description="EF-hand" evidence="13">
    <location>
        <begin position="189"/>
        <end position="224"/>
    </location>
</feature>
<evidence type="ECO:0000256" key="5">
    <source>
        <dbReference type="ARBA" id="ARBA00022824"/>
    </source>
</evidence>
<evidence type="ECO:0000256" key="2">
    <source>
        <dbReference type="ARBA" id="ARBA00013194"/>
    </source>
</evidence>
<evidence type="ECO:0000256" key="8">
    <source>
        <dbReference type="ARBA" id="ARBA00023180"/>
    </source>
</evidence>
<keyword evidence="9 10" id="KW-0413">Isomerase</keyword>
<dbReference type="InterPro" id="IPR046357">
    <property type="entry name" value="PPIase_dom_sf"/>
</dbReference>
<dbReference type="InterPro" id="IPR011992">
    <property type="entry name" value="EF-hand-dom_pair"/>
</dbReference>
<evidence type="ECO:0000256" key="7">
    <source>
        <dbReference type="ARBA" id="ARBA00023110"/>
    </source>
</evidence>
<dbReference type="PANTHER" id="PTHR46222">
    <property type="entry name" value="PEPTIDYL-PROLYL CIS-TRANS ISOMERASE FKBP7/14"/>
    <property type="match status" value="1"/>
</dbReference>
<dbReference type="Gene3D" id="3.10.50.40">
    <property type="match status" value="1"/>
</dbReference>
<feature type="domain" description="EF-hand" evidence="13">
    <location>
        <begin position="148"/>
        <end position="178"/>
    </location>
</feature>
<evidence type="ECO:0000256" key="4">
    <source>
        <dbReference type="ARBA" id="ARBA00022737"/>
    </source>
</evidence>
<dbReference type="SUPFAM" id="SSF54534">
    <property type="entry name" value="FKBP-like"/>
    <property type="match status" value="1"/>
</dbReference>
<keyword evidence="7 10" id="KW-0697">Rotamase</keyword>
<dbReference type="PROSITE" id="PS50222">
    <property type="entry name" value="EF_HAND_2"/>
    <property type="match status" value="2"/>
</dbReference>
<evidence type="ECO:0000256" key="1">
    <source>
        <dbReference type="ARBA" id="ARBA00000971"/>
    </source>
</evidence>
<evidence type="ECO:0000256" key="6">
    <source>
        <dbReference type="ARBA" id="ARBA00022837"/>
    </source>
</evidence>
<dbReference type="PANTHER" id="PTHR46222:SF3">
    <property type="entry name" value="PEPTIDYLPROLYL ISOMERASE"/>
    <property type="match status" value="1"/>
</dbReference>
<dbReference type="Pfam" id="PF13202">
    <property type="entry name" value="EF-hand_5"/>
    <property type="match status" value="2"/>
</dbReference>
<keyword evidence="5" id="KW-0256">Endoplasmic reticulum</keyword>
<dbReference type="STRING" id="6573.A0A210PJM6"/>
<dbReference type="OrthoDB" id="1902587at2759"/>
<name>A0A210PJM6_MIZYE</name>
<dbReference type="PROSITE" id="PS50059">
    <property type="entry name" value="FKBP_PPIASE"/>
    <property type="match status" value="1"/>
</dbReference>
<keyword evidence="4" id="KW-0677">Repeat</keyword>
<reference evidence="14 15" key="1">
    <citation type="journal article" date="2017" name="Nat. Ecol. Evol.">
        <title>Scallop genome provides insights into evolution of bilaterian karyotype and development.</title>
        <authorList>
            <person name="Wang S."/>
            <person name="Zhang J."/>
            <person name="Jiao W."/>
            <person name="Li J."/>
            <person name="Xun X."/>
            <person name="Sun Y."/>
            <person name="Guo X."/>
            <person name="Huan P."/>
            <person name="Dong B."/>
            <person name="Zhang L."/>
            <person name="Hu X."/>
            <person name="Sun X."/>
            <person name="Wang J."/>
            <person name="Zhao C."/>
            <person name="Wang Y."/>
            <person name="Wang D."/>
            <person name="Huang X."/>
            <person name="Wang R."/>
            <person name="Lv J."/>
            <person name="Li Y."/>
            <person name="Zhang Z."/>
            <person name="Liu B."/>
            <person name="Lu W."/>
            <person name="Hui Y."/>
            <person name="Liang J."/>
            <person name="Zhou Z."/>
            <person name="Hou R."/>
            <person name="Li X."/>
            <person name="Liu Y."/>
            <person name="Li H."/>
            <person name="Ning X."/>
            <person name="Lin Y."/>
            <person name="Zhao L."/>
            <person name="Xing Q."/>
            <person name="Dou J."/>
            <person name="Li Y."/>
            <person name="Mao J."/>
            <person name="Guo H."/>
            <person name="Dou H."/>
            <person name="Li T."/>
            <person name="Mu C."/>
            <person name="Jiang W."/>
            <person name="Fu Q."/>
            <person name="Fu X."/>
            <person name="Miao Y."/>
            <person name="Liu J."/>
            <person name="Yu Q."/>
            <person name="Li R."/>
            <person name="Liao H."/>
            <person name="Li X."/>
            <person name="Kong Y."/>
            <person name="Jiang Z."/>
            <person name="Chourrout D."/>
            <person name="Li R."/>
            <person name="Bao Z."/>
        </authorList>
    </citation>
    <scope>NUCLEOTIDE SEQUENCE [LARGE SCALE GENOMIC DNA]</scope>
    <source>
        <strain evidence="14 15">PY_sf001</strain>
    </source>
</reference>
<dbReference type="InterPro" id="IPR018247">
    <property type="entry name" value="EF_Hand_1_Ca_BS"/>
</dbReference>
<dbReference type="InterPro" id="IPR001179">
    <property type="entry name" value="PPIase_FKBP_dom"/>
</dbReference>
<feature type="domain" description="PPIase FKBP-type" evidence="12">
    <location>
        <begin position="55"/>
        <end position="143"/>
    </location>
</feature>
<sequence>MMALRKLLAALIIVVVTAIALAEDEGNKRGDLPEVEIEVLVAPTEADCTRKSKAKDVLKVHYDGFLQDGTPFDSSRSNGANPMFVQLGSKTIIKGWDIGLVDMCIGEKRRLTVPPRFAYGSQARGDVPAKSTVIFEVELFDIKGGIGLSDAFRRLDLDMDGFIDTVEFEDQLKAAAKTNEFPIPQDDFMIGKIVQMAFQAGDKDRDGLLSEKELGKIPGIKNILAKKDEL</sequence>
<dbReference type="GO" id="GO:0005509">
    <property type="term" value="F:calcium ion binding"/>
    <property type="evidence" value="ECO:0007669"/>
    <property type="project" value="InterPro"/>
</dbReference>
<keyword evidence="8" id="KW-0325">Glycoprotein</keyword>
<dbReference type="PROSITE" id="PS00018">
    <property type="entry name" value="EF_HAND_1"/>
    <property type="match status" value="2"/>
</dbReference>
<keyword evidence="3 11" id="KW-0732">Signal</keyword>
<evidence type="ECO:0000259" key="12">
    <source>
        <dbReference type="PROSITE" id="PS50059"/>
    </source>
</evidence>
<evidence type="ECO:0000313" key="15">
    <source>
        <dbReference type="Proteomes" id="UP000242188"/>
    </source>
</evidence>
<evidence type="ECO:0000259" key="13">
    <source>
        <dbReference type="PROSITE" id="PS50222"/>
    </source>
</evidence>
<dbReference type="Gene3D" id="1.10.238.10">
    <property type="entry name" value="EF-hand"/>
    <property type="match status" value="1"/>
</dbReference>
<dbReference type="Proteomes" id="UP000242188">
    <property type="component" value="Unassembled WGS sequence"/>
</dbReference>
<dbReference type="GO" id="GO:0005783">
    <property type="term" value="C:endoplasmic reticulum"/>
    <property type="evidence" value="ECO:0007669"/>
    <property type="project" value="UniProtKB-ARBA"/>
</dbReference>